<evidence type="ECO:0000313" key="5">
    <source>
        <dbReference type="RefSeq" id="XP_060049484.1"/>
    </source>
</evidence>
<dbReference type="SUPFAM" id="SSF56436">
    <property type="entry name" value="C-type lectin-like"/>
    <property type="match status" value="1"/>
</dbReference>
<evidence type="ECO:0000259" key="3">
    <source>
        <dbReference type="PROSITE" id="PS50041"/>
    </source>
</evidence>
<dbReference type="InterPro" id="IPR042808">
    <property type="entry name" value="CLEC7A"/>
</dbReference>
<keyword evidence="4" id="KW-1185">Reference proteome</keyword>
<dbReference type="PROSITE" id="PS50041">
    <property type="entry name" value="C_TYPE_LECTIN_2"/>
    <property type="match status" value="1"/>
</dbReference>
<evidence type="ECO:0000256" key="2">
    <source>
        <dbReference type="SAM" id="Phobius"/>
    </source>
</evidence>
<dbReference type="InterPro" id="IPR016187">
    <property type="entry name" value="CTDL_fold"/>
</dbReference>
<keyword evidence="2" id="KW-1133">Transmembrane helix</keyword>
<name>A0ABM3XKY5_ERIEU</name>
<evidence type="ECO:0000256" key="1">
    <source>
        <dbReference type="SAM" id="MobiDB-lite"/>
    </source>
</evidence>
<evidence type="ECO:0000313" key="4">
    <source>
        <dbReference type="Proteomes" id="UP001652624"/>
    </source>
</evidence>
<dbReference type="Gene3D" id="3.10.100.10">
    <property type="entry name" value="Mannose-Binding Protein A, subunit A"/>
    <property type="match status" value="1"/>
</dbReference>
<dbReference type="PANTHER" id="PTHR47218">
    <property type="entry name" value="C-TYPE LECTIN DOMAIN FAMILY 7 MEMBER A"/>
    <property type="match status" value="1"/>
</dbReference>
<sequence>MSELIYSNLKFPHSSKPKRRQKAETTKRKEHPVPSSPWRVIAVVLGIICLLLMLSWGLFAALRAFGSQETDSNQEYIRNYPTCPDNWHQYGKNCYHFARNLLPWKECDSSCTDLKSRFLKLDTEEEMNFLKKLSKMQCNMQNEKFFISLSYNSKQLKWTWGDGTDLTLNKFCDQSATILKFI</sequence>
<dbReference type="PANTHER" id="PTHR47218:SF2">
    <property type="entry name" value="C-TYPE LECTIN DOMAIN-CONTAINING PROTEIN"/>
    <property type="match status" value="1"/>
</dbReference>
<feature type="transmembrane region" description="Helical" evidence="2">
    <location>
        <begin position="40"/>
        <end position="62"/>
    </location>
</feature>
<dbReference type="RefSeq" id="XP_060049484.1">
    <property type="nucleotide sequence ID" value="XM_060193501.1"/>
</dbReference>
<protein>
    <submittedName>
        <fullName evidence="5">C-type lectin domain family 7 member A-like</fullName>
    </submittedName>
</protein>
<feature type="domain" description="C-type lectin" evidence="3">
    <location>
        <begin position="90"/>
        <end position="171"/>
    </location>
</feature>
<accession>A0ABM3XKY5</accession>
<dbReference type="Pfam" id="PF00059">
    <property type="entry name" value="Lectin_C"/>
    <property type="match status" value="1"/>
</dbReference>
<reference evidence="5" key="1">
    <citation type="submission" date="2025-08" db="UniProtKB">
        <authorList>
            <consortium name="RefSeq"/>
        </authorList>
    </citation>
    <scope>IDENTIFICATION</scope>
</reference>
<organism evidence="4 5">
    <name type="scientific">Erinaceus europaeus</name>
    <name type="common">Western European hedgehog</name>
    <dbReference type="NCBI Taxonomy" id="9365"/>
    <lineage>
        <taxon>Eukaryota</taxon>
        <taxon>Metazoa</taxon>
        <taxon>Chordata</taxon>
        <taxon>Craniata</taxon>
        <taxon>Vertebrata</taxon>
        <taxon>Euteleostomi</taxon>
        <taxon>Mammalia</taxon>
        <taxon>Eutheria</taxon>
        <taxon>Laurasiatheria</taxon>
        <taxon>Eulipotyphla</taxon>
        <taxon>Erinaceidae</taxon>
        <taxon>Erinaceinae</taxon>
        <taxon>Erinaceus</taxon>
    </lineage>
</organism>
<dbReference type="InterPro" id="IPR001304">
    <property type="entry name" value="C-type_lectin-like"/>
</dbReference>
<keyword evidence="2" id="KW-0472">Membrane</keyword>
<dbReference type="Proteomes" id="UP001652624">
    <property type="component" value="Chromosome 7"/>
</dbReference>
<dbReference type="SMART" id="SM00034">
    <property type="entry name" value="CLECT"/>
    <property type="match status" value="1"/>
</dbReference>
<proteinExistence type="predicted"/>
<gene>
    <name evidence="5" type="primary">LOC132539340</name>
</gene>
<feature type="region of interest" description="Disordered" evidence="1">
    <location>
        <begin position="12"/>
        <end position="33"/>
    </location>
</feature>
<keyword evidence="2" id="KW-0812">Transmembrane</keyword>
<dbReference type="InterPro" id="IPR016186">
    <property type="entry name" value="C-type_lectin-like/link_sf"/>
</dbReference>
<dbReference type="GeneID" id="132539340"/>